<evidence type="ECO:0000259" key="12">
    <source>
        <dbReference type="PROSITE" id="PS51199"/>
    </source>
</evidence>
<dbReference type="InterPro" id="IPR007693">
    <property type="entry name" value="DNA_helicase_DnaB-like_N"/>
</dbReference>
<dbReference type="GO" id="GO:1990077">
    <property type="term" value="C:primosome complex"/>
    <property type="evidence" value="ECO:0007669"/>
    <property type="project" value="UniProtKB-KW"/>
</dbReference>
<evidence type="ECO:0000313" key="13">
    <source>
        <dbReference type="EMBL" id="GLS86695.1"/>
    </source>
</evidence>
<protein>
    <recommendedName>
        <fullName evidence="10">DNA 5'-3' helicase</fullName>
        <ecNumber evidence="10">5.6.2.3</ecNumber>
    </recommendedName>
</protein>
<keyword evidence="8" id="KW-0238">DNA-binding</keyword>
<evidence type="ECO:0000256" key="1">
    <source>
        <dbReference type="ARBA" id="ARBA00008428"/>
    </source>
</evidence>
<dbReference type="SUPFAM" id="SSF48024">
    <property type="entry name" value="N-terminal domain of DnaB helicase"/>
    <property type="match status" value="1"/>
</dbReference>
<evidence type="ECO:0000256" key="7">
    <source>
        <dbReference type="ARBA" id="ARBA00022840"/>
    </source>
</evidence>
<dbReference type="Gene3D" id="1.10.860.10">
    <property type="entry name" value="DNAb Helicase, Chain A"/>
    <property type="match status" value="1"/>
</dbReference>
<keyword evidence="5" id="KW-0378">Hydrolase</keyword>
<keyword evidence="14" id="KW-1185">Reference proteome</keyword>
<dbReference type="SUPFAM" id="SSF52540">
    <property type="entry name" value="P-loop containing nucleoside triphosphate hydrolases"/>
    <property type="match status" value="1"/>
</dbReference>
<dbReference type="RefSeq" id="WP_284324911.1">
    <property type="nucleotide sequence ID" value="NZ_BSPP01000005.1"/>
</dbReference>
<organism evidence="13 14">
    <name type="scientific">Cypionkella aquatica</name>
    <dbReference type="NCBI Taxonomy" id="1756042"/>
    <lineage>
        <taxon>Bacteria</taxon>
        <taxon>Pseudomonadati</taxon>
        <taxon>Pseudomonadota</taxon>
        <taxon>Alphaproteobacteria</taxon>
        <taxon>Rhodobacterales</taxon>
        <taxon>Paracoccaceae</taxon>
        <taxon>Cypionkella</taxon>
    </lineage>
</organism>
<keyword evidence="7" id="KW-0067">ATP-binding</keyword>
<dbReference type="EMBL" id="BSPP01000005">
    <property type="protein sequence ID" value="GLS86695.1"/>
    <property type="molecule type" value="Genomic_DNA"/>
</dbReference>
<dbReference type="Proteomes" id="UP001157355">
    <property type="component" value="Unassembled WGS sequence"/>
</dbReference>
<dbReference type="Pfam" id="PF03796">
    <property type="entry name" value="DnaB_C"/>
    <property type="match status" value="1"/>
</dbReference>
<evidence type="ECO:0000256" key="8">
    <source>
        <dbReference type="ARBA" id="ARBA00023125"/>
    </source>
</evidence>
<keyword evidence="9" id="KW-0413">Isomerase</keyword>
<comment type="caution">
    <text evidence="13">The sequence shown here is derived from an EMBL/GenBank/DDBJ whole genome shotgun (WGS) entry which is preliminary data.</text>
</comment>
<dbReference type="PANTHER" id="PTHR30153:SF2">
    <property type="entry name" value="REPLICATIVE DNA HELICASE"/>
    <property type="match status" value="1"/>
</dbReference>
<dbReference type="PANTHER" id="PTHR30153">
    <property type="entry name" value="REPLICATIVE DNA HELICASE DNAB"/>
    <property type="match status" value="1"/>
</dbReference>
<evidence type="ECO:0000256" key="4">
    <source>
        <dbReference type="ARBA" id="ARBA00022741"/>
    </source>
</evidence>
<gene>
    <name evidence="13" type="primary">dnaB_1</name>
    <name evidence="13" type="ORF">GCM10010873_16690</name>
</gene>
<keyword evidence="4" id="KW-0547">Nucleotide-binding</keyword>
<evidence type="ECO:0000256" key="5">
    <source>
        <dbReference type="ARBA" id="ARBA00022801"/>
    </source>
</evidence>
<comment type="catalytic activity">
    <reaction evidence="11">
        <text>ATP + H2O = ADP + phosphate + H(+)</text>
        <dbReference type="Rhea" id="RHEA:13065"/>
        <dbReference type="ChEBI" id="CHEBI:15377"/>
        <dbReference type="ChEBI" id="CHEBI:15378"/>
        <dbReference type="ChEBI" id="CHEBI:30616"/>
        <dbReference type="ChEBI" id="CHEBI:43474"/>
        <dbReference type="ChEBI" id="CHEBI:456216"/>
        <dbReference type="EC" id="5.6.2.3"/>
    </reaction>
</comment>
<evidence type="ECO:0000256" key="10">
    <source>
        <dbReference type="ARBA" id="ARBA00044969"/>
    </source>
</evidence>
<dbReference type="SMART" id="SM00382">
    <property type="entry name" value="AAA"/>
    <property type="match status" value="1"/>
</dbReference>
<dbReference type="AlphaFoldDB" id="A0AA37U375"/>
<dbReference type="GO" id="GO:0005829">
    <property type="term" value="C:cytosol"/>
    <property type="evidence" value="ECO:0007669"/>
    <property type="project" value="TreeGrafter"/>
</dbReference>
<dbReference type="InterPro" id="IPR027417">
    <property type="entry name" value="P-loop_NTPase"/>
</dbReference>
<dbReference type="EC" id="5.6.2.3" evidence="10"/>
<evidence type="ECO:0000256" key="11">
    <source>
        <dbReference type="ARBA" id="ARBA00048954"/>
    </source>
</evidence>
<evidence type="ECO:0000256" key="3">
    <source>
        <dbReference type="ARBA" id="ARBA00022705"/>
    </source>
</evidence>
<dbReference type="GO" id="GO:0005524">
    <property type="term" value="F:ATP binding"/>
    <property type="evidence" value="ECO:0007669"/>
    <property type="project" value="UniProtKB-KW"/>
</dbReference>
<dbReference type="Gene3D" id="3.40.50.300">
    <property type="entry name" value="P-loop containing nucleotide triphosphate hydrolases"/>
    <property type="match status" value="1"/>
</dbReference>
<comment type="similarity">
    <text evidence="1">Belongs to the helicase family. DnaB subfamily.</text>
</comment>
<evidence type="ECO:0000256" key="9">
    <source>
        <dbReference type="ARBA" id="ARBA00023235"/>
    </source>
</evidence>
<sequence length="460" mass="49688">MKVQHAEPASIEAEQQLLGAALLNADVIPRIARRGGGSLFFDPVHQRIYEVAERKAKAAELVSPVTMHVAMAGDEGLASLGGGKYLVRLAGASISAYAADDYIAMLADLRQKRQIVTAMVAAHQAITQGEDKADQIAARLEAALILVTDADGRAAPVSMLKATTLALEQAHDAYHGRTGDCIASGICALDEILGGFYPGELIILGGRPSMGKTGLALSIALNVARAGHGVVIASLEMNPEAMAMRALSEATAQSGHGVSYASLRRGTFTQSQGERLKEVTEGVAMLPITFLPRQYSDIGALFAGARQVQRAMGSAMRLLIVDYAQLLRSQAKGRYEQITEISIALKALSGQLNVPVIALSQLSRQVEQRDDKRPMLSDLRESGQLEQDADAVLFCYRDEYYLEREKPEDRDFDALGDWHAAMKRVRNRLEIIVAKQRQGAVGTAAVRFNPAINLVWEDGR</sequence>
<evidence type="ECO:0000256" key="2">
    <source>
        <dbReference type="ARBA" id="ARBA00022515"/>
    </source>
</evidence>
<dbReference type="GO" id="GO:0003677">
    <property type="term" value="F:DNA binding"/>
    <property type="evidence" value="ECO:0007669"/>
    <property type="project" value="UniProtKB-KW"/>
</dbReference>
<dbReference type="GO" id="GO:0016787">
    <property type="term" value="F:hydrolase activity"/>
    <property type="evidence" value="ECO:0007669"/>
    <property type="project" value="UniProtKB-KW"/>
</dbReference>
<reference evidence="13 14" key="1">
    <citation type="journal article" date="2014" name="Int. J. Syst. Evol. Microbiol.">
        <title>Complete genome sequence of Corynebacterium casei LMG S-19264T (=DSM 44701T), isolated from a smear-ripened cheese.</title>
        <authorList>
            <consortium name="US DOE Joint Genome Institute (JGI-PGF)"/>
            <person name="Walter F."/>
            <person name="Albersmeier A."/>
            <person name="Kalinowski J."/>
            <person name="Ruckert C."/>
        </authorList>
    </citation>
    <scope>NUCLEOTIDE SEQUENCE [LARGE SCALE GENOMIC DNA]</scope>
    <source>
        <strain evidence="13 14">NBRC 111766</strain>
    </source>
</reference>
<keyword evidence="2" id="KW-0639">Primosome</keyword>
<feature type="domain" description="SF4 helicase" evidence="12">
    <location>
        <begin position="175"/>
        <end position="460"/>
    </location>
</feature>
<dbReference type="InterPro" id="IPR036185">
    <property type="entry name" value="DNA_heli_DnaB-like_N_sf"/>
</dbReference>
<evidence type="ECO:0000256" key="6">
    <source>
        <dbReference type="ARBA" id="ARBA00022806"/>
    </source>
</evidence>
<keyword evidence="6 13" id="KW-0347">Helicase</keyword>
<dbReference type="GO" id="GO:0006269">
    <property type="term" value="P:DNA replication, synthesis of primer"/>
    <property type="evidence" value="ECO:0007669"/>
    <property type="project" value="UniProtKB-KW"/>
</dbReference>
<dbReference type="Pfam" id="PF00772">
    <property type="entry name" value="DnaB"/>
    <property type="match status" value="1"/>
</dbReference>
<evidence type="ECO:0000313" key="14">
    <source>
        <dbReference type="Proteomes" id="UP001157355"/>
    </source>
</evidence>
<name>A0AA37U375_9RHOB</name>
<dbReference type="PROSITE" id="PS51199">
    <property type="entry name" value="SF4_HELICASE"/>
    <property type="match status" value="1"/>
</dbReference>
<accession>A0AA37U375</accession>
<proteinExistence type="inferred from homology"/>
<dbReference type="InterPro" id="IPR003593">
    <property type="entry name" value="AAA+_ATPase"/>
</dbReference>
<dbReference type="InterPro" id="IPR007694">
    <property type="entry name" value="DNA_helicase_DnaB-like_C"/>
</dbReference>
<dbReference type="GO" id="GO:0043139">
    <property type="term" value="F:5'-3' DNA helicase activity"/>
    <property type="evidence" value="ECO:0007669"/>
    <property type="project" value="UniProtKB-EC"/>
</dbReference>
<dbReference type="InterPro" id="IPR016136">
    <property type="entry name" value="DNA_helicase_N/primase_C"/>
</dbReference>
<keyword evidence="3" id="KW-0235">DNA replication</keyword>